<dbReference type="EMBL" id="SRLO01000047">
    <property type="protein sequence ID" value="TNN81333.1"/>
    <property type="molecule type" value="Genomic_DNA"/>
</dbReference>
<sequence>MSRLSPLGHSTVLLVRNTFLLEPSIQARSIFPRLLSLGSSSQSVQYIHLRRQQGNSHGRATLMVFFGPSSVQYKLSAIQSTAIPSTAKSGTTAAGSGLVAVAQQTDVRAAASLPKLVHLTGMATYWTPRSCSHQQALDDGVPVLAFIVHHLNVVQVGISPVHQPADEIQRDAVGEHNLTVHQLGSVLAVHVAALHFRNLTVGNAFGVVKLLVQKGDTCLPSLITHEDPVVHVIHEVEVSDHGEDQCPTRR</sequence>
<reference evidence="1 2" key="1">
    <citation type="submission" date="2019-03" db="EMBL/GenBank/DDBJ databases">
        <title>First draft genome of Liparis tanakae, snailfish: a comprehensive survey of snailfish specific genes.</title>
        <authorList>
            <person name="Kim W."/>
            <person name="Song I."/>
            <person name="Jeong J.-H."/>
            <person name="Kim D."/>
            <person name="Kim S."/>
            <person name="Ryu S."/>
            <person name="Song J.Y."/>
            <person name="Lee S.K."/>
        </authorList>
    </citation>
    <scope>NUCLEOTIDE SEQUENCE [LARGE SCALE GENOMIC DNA]</scope>
    <source>
        <tissue evidence="1">Muscle</tissue>
    </source>
</reference>
<proteinExistence type="predicted"/>
<dbReference type="Proteomes" id="UP000314294">
    <property type="component" value="Unassembled WGS sequence"/>
</dbReference>
<evidence type="ECO:0000313" key="2">
    <source>
        <dbReference type="Proteomes" id="UP000314294"/>
    </source>
</evidence>
<dbReference type="AlphaFoldDB" id="A0A4Z2IVT5"/>
<gene>
    <name evidence="1" type="ORF">EYF80_008389</name>
</gene>
<organism evidence="1 2">
    <name type="scientific">Liparis tanakae</name>
    <name type="common">Tanaka's snailfish</name>
    <dbReference type="NCBI Taxonomy" id="230148"/>
    <lineage>
        <taxon>Eukaryota</taxon>
        <taxon>Metazoa</taxon>
        <taxon>Chordata</taxon>
        <taxon>Craniata</taxon>
        <taxon>Vertebrata</taxon>
        <taxon>Euteleostomi</taxon>
        <taxon>Actinopterygii</taxon>
        <taxon>Neopterygii</taxon>
        <taxon>Teleostei</taxon>
        <taxon>Neoteleostei</taxon>
        <taxon>Acanthomorphata</taxon>
        <taxon>Eupercaria</taxon>
        <taxon>Perciformes</taxon>
        <taxon>Cottioidei</taxon>
        <taxon>Cottales</taxon>
        <taxon>Liparidae</taxon>
        <taxon>Liparis</taxon>
    </lineage>
</organism>
<comment type="caution">
    <text evidence="1">The sequence shown here is derived from an EMBL/GenBank/DDBJ whole genome shotgun (WGS) entry which is preliminary data.</text>
</comment>
<accession>A0A4Z2IVT5</accession>
<name>A0A4Z2IVT5_9TELE</name>
<keyword evidence="2" id="KW-1185">Reference proteome</keyword>
<protein>
    <submittedName>
        <fullName evidence="1">Uncharacterized protein</fullName>
    </submittedName>
</protein>
<evidence type="ECO:0000313" key="1">
    <source>
        <dbReference type="EMBL" id="TNN81333.1"/>
    </source>
</evidence>